<comment type="caution">
    <text evidence="1">The sequence shown here is derived from an EMBL/GenBank/DDBJ whole genome shotgun (WGS) entry which is preliminary data.</text>
</comment>
<dbReference type="Pfam" id="PF26128">
    <property type="entry name" value="Gad2"/>
    <property type="match status" value="1"/>
</dbReference>
<dbReference type="EMBL" id="LWDF02000626">
    <property type="protein sequence ID" value="KAE8244564.1"/>
    <property type="molecule type" value="Genomic_DNA"/>
</dbReference>
<dbReference type="InterPro" id="IPR053354">
    <property type="entry name" value="MGDG_epimerase"/>
</dbReference>
<reference evidence="1" key="2">
    <citation type="journal article" date="2019" name="IMA Fungus">
        <title>Genome sequencing and comparison of five Tilletia species to identify candidate genes for the detection of regulated species infecting wheat.</title>
        <authorList>
            <person name="Nguyen H.D.T."/>
            <person name="Sultana T."/>
            <person name="Kesanakurti P."/>
            <person name="Hambleton S."/>
        </authorList>
    </citation>
    <scope>NUCLEOTIDE SEQUENCE</scope>
    <source>
        <strain evidence="1">DAOMC 236416</strain>
    </source>
</reference>
<reference evidence="1" key="1">
    <citation type="submission" date="2016-04" db="EMBL/GenBank/DDBJ databases">
        <authorList>
            <person name="Nguyen H.D."/>
            <person name="Samba Siva P."/>
            <person name="Cullis J."/>
            <person name="Levesque C.A."/>
            <person name="Hambleton S."/>
        </authorList>
    </citation>
    <scope>NUCLEOTIDE SEQUENCE</scope>
    <source>
        <strain evidence="1">DAOMC 236416</strain>
    </source>
</reference>
<accession>A0A177TMN9</accession>
<name>A0A177TMN9_9BASI</name>
<dbReference type="PANTHER" id="PTHR43558:SF6">
    <property type="entry name" value="REDUCTASE, PUTATIVE (AFU_ORTHOLOGUE AFUA_3G10540)-RELATED"/>
    <property type="match status" value="1"/>
</dbReference>
<sequence>MTETQTALEFYRTELGLAAARYQDSVNGMAFPAVDLLPRVLDAEDPMIDSDIARYSKQFPRTSGLDWQLHLLSLSADVEPYLNTNGHPSYFFDRCGKNELRGVKMFDHLRKGYAYMRSEEAWKTSFRAFGGTMLDGMDFGNVFIAGGSVLACLSESDFEKTLRSSDIDLFLYGLDEEQTLQKLENIENTLRRNTPDYGSKYQVERGVGAITFVPRVDEEGRRIQVVLKSYRNPAEILASFDFDQVCMGYDGTSVWLSLRALRALGTGYTFTTGAISSSFAARIVKYGTRGYGLLVRPGDDSPEDDEDGDSLLQNLERLHEKKCRDISRRFRLLPWSGVGNYRRVFDKMKRTASNNWTHSFSSLATLAGLWELAYKTGRIFELMEEVGACSHFYGLYEGSETVVGYFDCQEWLETLCKMSPSLANRRWPFREKVWKFTTMDDVVSAAKRKLVLIVIIPVALREHLNTEAPGVGGADNLTRMRSTTDLVDADGDQMEICLWSVTSKNMCQPNEGVASTAHQLLTKAAMLTAWTVWKVSSGAPWEKMFYGRSLFNAVLFSHSAAVTEPGDFGYWLRG</sequence>
<proteinExistence type="predicted"/>
<protein>
    <submittedName>
        <fullName evidence="1">Uncharacterized protein</fullName>
    </submittedName>
</protein>
<gene>
    <name evidence="1" type="ORF">A4X13_0g6489</name>
</gene>
<evidence type="ECO:0000313" key="1">
    <source>
        <dbReference type="EMBL" id="KAE8244564.1"/>
    </source>
</evidence>
<dbReference type="AlphaFoldDB" id="A0A177TMN9"/>
<keyword evidence="2" id="KW-1185">Reference proteome</keyword>
<evidence type="ECO:0000313" key="2">
    <source>
        <dbReference type="Proteomes" id="UP000077521"/>
    </source>
</evidence>
<organism evidence="1 2">
    <name type="scientific">Tilletia indica</name>
    <dbReference type="NCBI Taxonomy" id="43049"/>
    <lineage>
        <taxon>Eukaryota</taxon>
        <taxon>Fungi</taxon>
        <taxon>Dikarya</taxon>
        <taxon>Basidiomycota</taxon>
        <taxon>Ustilaginomycotina</taxon>
        <taxon>Exobasidiomycetes</taxon>
        <taxon>Tilletiales</taxon>
        <taxon>Tilletiaceae</taxon>
        <taxon>Tilletia</taxon>
    </lineage>
</organism>
<dbReference type="PANTHER" id="PTHR43558">
    <property type="entry name" value="REDUCTASE, PUTATIVE (AFU_ORTHOLOGUE AFUA_3G10540)-RELATED"/>
    <property type="match status" value="1"/>
</dbReference>
<dbReference type="Proteomes" id="UP000077521">
    <property type="component" value="Unassembled WGS sequence"/>
</dbReference>